<dbReference type="RefSeq" id="WP_190038487.1">
    <property type="nucleotide sequence ID" value="NZ_BMWD01000024.1"/>
</dbReference>
<reference evidence="2" key="2">
    <citation type="submission" date="2020-09" db="EMBL/GenBank/DDBJ databases">
        <authorList>
            <person name="Sun Q."/>
            <person name="Ohkuma M."/>
        </authorList>
    </citation>
    <scope>NUCLEOTIDE SEQUENCE</scope>
    <source>
        <strain evidence="2">JCM 4956</strain>
    </source>
</reference>
<dbReference type="AlphaFoldDB" id="A0A918NN13"/>
<dbReference type="Proteomes" id="UP000645555">
    <property type="component" value="Unassembled WGS sequence"/>
</dbReference>
<reference evidence="2" key="1">
    <citation type="journal article" date="2014" name="Int. J. Syst. Evol. Microbiol.">
        <title>Complete genome sequence of Corynebacterium casei LMG S-19264T (=DSM 44701T), isolated from a smear-ripened cheese.</title>
        <authorList>
            <consortium name="US DOE Joint Genome Institute (JGI-PGF)"/>
            <person name="Walter F."/>
            <person name="Albersmeier A."/>
            <person name="Kalinowski J."/>
            <person name="Ruckert C."/>
        </authorList>
    </citation>
    <scope>NUCLEOTIDE SEQUENCE</scope>
    <source>
        <strain evidence="2">JCM 4956</strain>
    </source>
</reference>
<organism evidence="2 3">
    <name type="scientific">Streptomyces fructofermentans</name>
    <dbReference type="NCBI Taxonomy" id="152141"/>
    <lineage>
        <taxon>Bacteria</taxon>
        <taxon>Bacillati</taxon>
        <taxon>Actinomycetota</taxon>
        <taxon>Actinomycetes</taxon>
        <taxon>Kitasatosporales</taxon>
        <taxon>Streptomycetaceae</taxon>
        <taxon>Streptomyces</taxon>
    </lineage>
</organism>
<name>A0A918NN13_9ACTN</name>
<evidence type="ECO:0000313" key="3">
    <source>
        <dbReference type="Proteomes" id="UP000645555"/>
    </source>
</evidence>
<sequence length="180" mass="19081">MGLFKRAGKPESPAQGVDPTDLGTLLLQGEDSIDQLARAHMSWGLGSADRWGLDQKTGIITWTFPDKSATAPAQILGSFSPSSGSWLWAWANESILPEMSRDARSVRDWAEAHGHHALAQPKVDADEQAAATLAALAVRITRATGFYRGPGGNSVAIITFGPVTLTAADGSTSTFEVTFD</sequence>
<gene>
    <name evidence="2" type="ORF">GCM10010515_57310</name>
</gene>
<proteinExistence type="predicted"/>
<feature type="region of interest" description="Disordered" evidence="1">
    <location>
        <begin position="1"/>
        <end position="22"/>
    </location>
</feature>
<protein>
    <submittedName>
        <fullName evidence="2">Uncharacterized protein</fullName>
    </submittedName>
</protein>
<accession>A0A918NN13</accession>
<evidence type="ECO:0000313" key="2">
    <source>
        <dbReference type="EMBL" id="GGX82346.1"/>
    </source>
</evidence>
<keyword evidence="3" id="KW-1185">Reference proteome</keyword>
<dbReference type="InterPro" id="IPR049249">
    <property type="entry name" value="DUF6882"/>
</dbReference>
<comment type="caution">
    <text evidence="2">The sequence shown here is derived from an EMBL/GenBank/DDBJ whole genome shotgun (WGS) entry which is preliminary data.</text>
</comment>
<dbReference type="Pfam" id="PF21813">
    <property type="entry name" value="DUF6882"/>
    <property type="match status" value="1"/>
</dbReference>
<evidence type="ECO:0000256" key="1">
    <source>
        <dbReference type="SAM" id="MobiDB-lite"/>
    </source>
</evidence>
<dbReference type="EMBL" id="BMWD01000024">
    <property type="protein sequence ID" value="GGX82346.1"/>
    <property type="molecule type" value="Genomic_DNA"/>
</dbReference>